<dbReference type="InterPro" id="IPR000713">
    <property type="entry name" value="Mur_ligase_N"/>
</dbReference>
<feature type="binding site" evidence="7">
    <location>
        <position position="438"/>
    </location>
    <ligand>
        <name>meso-2,6-diaminopimelate</name>
        <dbReference type="ChEBI" id="CHEBI:57791"/>
    </ligand>
</feature>
<evidence type="ECO:0000256" key="7">
    <source>
        <dbReference type="HAMAP-Rule" id="MF_00208"/>
    </source>
</evidence>
<comment type="similarity">
    <text evidence="1 7">Belongs to the MurCDEF family. MurE subfamily.</text>
</comment>
<dbReference type="GO" id="GO:0051301">
    <property type="term" value="P:cell division"/>
    <property type="evidence" value="ECO:0007669"/>
    <property type="project" value="UniProtKB-KW"/>
</dbReference>
<keyword evidence="7" id="KW-0460">Magnesium</keyword>
<evidence type="ECO:0000313" key="13">
    <source>
        <dbReference type="Proteomes" id="UP000094795"/>
    </source>
</evidence>
<evidence type="ECO:0000256" key="2">
    <source>
        <dbReference type="ARBA" id="ARBA00022618"/>
    </source>
</evidence>
<feature type="domain" description="Mur ligase central" evidence="11">
    <location>
        <begin position="87"/>
        <end position="290"/>
    </location>
</feature>
<evidence type="ECO:0000256" key="6">
    <source>
        <dbReference type="ARBA" id="ARBA00023316"/>
    </source>
</evidence>
<keyword evidence="3 7" id="KW-0133">Cell shape</keyword>
<comment type="PTM">
    <text evidence="7">Carboxylation is probably crucial for Mg(2+) binding and, consequently, for the gamma-phosphate positioning of ATP.</text>
</comment>
<comment type="subcellular location">
    <subcellularLocation>
        <location evidence="7 8">Cytoplasm</location>
    </subcellularLocation>
</comment>
<dbReference type="SUPFAM" id="SSF63418">
    <property type="entry name" value="MurE/MurF N-terminal domain"/>
    <property type="match status" value="1"/>
</dbReference>
<comment type="function">
    <text evidence="7">Catalyzes the addition of meso-diaminopimelic acid to the nucleotide precursor UDP-N-acetylmuramoyl-L-alanyl-D-glutamate (UMAG) in the biosynthesis of bacterial cell-wall peptidoglycan.</text>
</comment>
<keyword evidence="6 7" id="KW-0961">Cell wall biogenesis/degradation</keyword>
<keyword evidence="7 12" id="KW-0436">Ligase</keyword>
<evidence type="ECO:0000256" key="5">
    <source>
        <dbReference type="ARBA" id="ARBA00023306"/>
    </source>
</evidence>
<dbReference type="SUPFAM" id="SSF53623">
    <property type="entry name" value="MurD-like peptide ligases, catalytic domain"/>
    <property type="match status" value="1"/>
</dbReference>
<dbReference type="InterPro" id="IPR004101">
    <property type="entry name" value="Mur_ligase_C"/>
</dbReference>
<reference evidence="12 13" key="1">
    <citation type="submission" date="2015-12" db="EMBL/GenBank/DDBJ databases">
        <authorList>
            <person name="Shamseldin A."/>
            <person name="Moawad H."/>
            <person name="Abd El-Rahim W.M."/>
            <person name="Sadowsky M.J."/>
        </authorList>
    </citation>
    <scope>NUCLEOTIDE SEQUENCE [LARGE SCALE GENOMIC DNA]</scope>
    <source>
        <strain evidence="12 13">JC234</strain>
    </source>
</reference>
<dbReference type="InterPro" id="IPR036565">
    <property type="entry name" value="Mur-like_cat_sf"/>
</dbReference>
<keyword evidence="4 7" id="KW-0573">Peptidoglycan synthesis</keyword>
<feature type="binding site" evidence="7">
    <location>
        <position position="10"/>
    </location>
    <ligand>
        <name>UDP-N-acetyl-alpha-D-muramoyl-L-alanyl-D-glutamate</name>
        <dbReference type="ChEBI" id="CHEBI:83900"/>
    </ligand>
</feature>
<dbReference type="EC" id="6.3.2.13" evidence="7"/>
<keyword evidence="7" id="KW-0067">ATP-binding</keyword>
<feature type="domain" description="Mur ligase N-terminal catalytic" evidence="9">
    <location>
        <begin position="3"/>
        <end position="76"/>
    </location>
</feature>
<sequence length="465" mass="48089">MPVTGLTADSRIVEPGNVFFALAGVKTDGALFVEQAISRGAGAVVAGAGAGLHGLSVPVITADDPRLALARMAAAFFGPQPRVIGAVTGTAGKTSVASFLRQIWASSGEQAAMIGTTGVVAPGRVDYGSLTTPDPVALHQLLADLASSGVTHAAMEASSHGLIQRRLDGVALSVAGFTNLGRDHLDYHPDMDDYMAAKMRLFDTLLPRGAPAVIYADDAWSGRAVEVAERAGAEVMTVGRKGGFLSLKRVEHLRHKQIAEVHLDGRIFEVELPLAGDFQIANALVAAGMAIATGTSPDQAMAALDRLTGASGRLELVGSTPDGAPAYVDYAHKPDALRNVLEAVRPFTTGRVIVVFGCGGDRDRGKRPIMGAIATDLADVAIVTDDNPRSEDPAAIRAEILAAAPGATEIGDRAEAIATAVGMLKPGDTLIVAGKGHEQGQTVGATVLPFSDHAEIRKALKERTA</sequence>
<dbReference type="GO" id="GO:0008360">
    <property type="term" value="P:regulation of cell shape"/>
    <property type="evidence" value="ECO:0007669"/>
    <property type="project" value="UniProtKB-KW"/>
</dbReference>
<dbReference type="PANTHER" id="PTHR23135">
    <property type="entry name" value="MUR LIGASE FAMILY MEMBER"/>
    <property type="match status" value="1"/>
</dbReference>
<dbReference type="Pfam" id="PF02875">
    <property type="entry name" value="Mur_ligase_C"/>
    <property type="match status" value="1"/>
</dbReference>
<comment type="caution">
    <text evidence="12">The sequence shown here is derived from an EMBL/GenBank/DDBJ whole genome shotgun (WGS) entry which is preliminary data.</text>
</comment>
<feature type="binding site" evidence="7">
    <location>
        <position position="362"/>
    </location>
    <ligand>
        <name>meso-2,6-diaminopimelate</name>
        <dbReference type="ChEBI" id="CHEBI:57791"/>
    </ligand>
</feature>
<feature type="binding site" evidence="7">
    <location>
        <position position="158"/>
    </location>
    <ligand>
        <name>UDP-N-acetyl-alpha-D-muramoyl-L-alanyl-D-glutamate</name>
        <dbReference type="ChEBI" id="CHEBI:83900"/>
    </ligand>
</feature>
<dbReference type="AlphaFoldDB" id="A0A1C1YYZ8"/>
<keyword evidence="13" id="KW-1185">Reference proteome</keyword>
<dbReference type="Pfam" id="PF01225">
    <property type="entry name" value="Mur_ligase"/>
    <property type="match status" value="1"/>
</dbReference>
<feature type="short sequence motif" description="Meso-diaminopimelate recognition motif" evidence="7">
    <location>
        <begin position="386"/>
        <end position="389"/>
    </location>
</feature>
<dbReference type="UniPathway" id="UPA00219"/>
<proteinExistence type="inferred from homology"/>
<dbReference type="NCBIfam" id="NF001124">
    <property type="entry name" value="PRK00139.1-2"/>
    <property type="match status" value="1"/>
</dbReference>
<dbReference type="GO" id="GO:0005524">
    <property type="term" value="F:ATP binding"/>
    <property type="evidence" value="ECO:0007669"/>
    <property type="project" value="UniProtKB-UniRule"/>
</dbReference>
<evidence type="ECO:0000256" key="1">
    <source>
        <dbReference type="ARBA" id="ARBA00005898"/>
    </source>
</evidence>
<dbReference type="Gene3D" id="3.40.1390.10">
    <property type="entry name" value="MurE/MurF, N-terminal domain"/>
    <property type="match status" value="1"/>
</dbReference>
<dbReference type="NCBIfam" id="NF001126">
    <property type="entry name" value="PRK00139.1-4"/>
    <property type="match status" value="1"/>
</dbReference>
<dbReference type="NCBIfam" id="TIGR01085">
    <property type="entry name" value="murE"/>
    <property type="match status" value="1"/>
</dbReference>
<keyword evidence="7" id="KW-0547">Nucleotide-binding</keyword>
<keyword evidence="5 7" id="KW-0131">Cell cycle</keyword>
<dbReference type="InterPro" id="IPR036615">
    <property type="entry name" value="Mur_ligase_C_dom_sf"/>
</dbReference>
<keyword evidence="2 7" id="KW-0132">Cell division</keyword>
<organism evidence="12 13">
    <name type="scientific">Hoeflea olei</name>
    <dbReference type="NCBI Taxonomy" id="1480615"/>
    <lineage>
        <taxon>Bacteria</taxon>
        <taxon>Pseudomonadati</taxon>
        <taxon>Pseudomonadota</taxon>
        <taxon>Alphaproteobacteria</taxon>
        <taxon>Hyphomicrobiales</taxon>
        <taxon>Rhizobiaceae</taxon>
        <taxon>Hoeflea</taxon>
    </lineage>
</organism>
<feature type="domain" description="Mur ligase C-terminal" evidence="10">
    <location>
        <begin position="312"/>
        <end position="436"/>
    </location>
</feature>
<dbReference type="EMBL" id="LQZT01000005">
    <property type="protein sequence ID" value="OCW58649.1"/>
    <property type="molecule type" value="Genomic_DNA"/>
</dbReference>
<evidence type="ECO:0000256" key="3">
    <source>
        <dbReference type="ARBA" id="ARBA00022960"/>
    </source>
</evidence>
<comment type="catalytic activity">
    <reaction evidence="7">
        <text>UDP-N-acetyl-alpha-D-muramoyl-L-alanyl-D-glutamate + meso-2,6-diaminopimelate + ATP = UDP-N-acetyl-alpha-D-muramoyl-L-alanyl-gamma-D-glutamyl-meso-2,6-diaminopimelate + ADP + phosphate + H(+)</text>
        <dbReference type="Rhea" id="RHEA:23676"/>
        <dbReference type="ChEBI" id="CHEBI:15378"/>
        <dbReference type="ChEBI" id="CHEBI:30616"/>
        <dbReference type="ChEBI" id="CHEBI:43474"/>
        <dbReference type="ChEBI" id="CHEBI:57791"/>
        <dbReference type="ChEBI" id="CHEBI:83900"/>
        <dbReference type="ChEBI" id="CHEBI:83905"/>
        <dbReference type="ChEBI" id="CHEBI:456216"/>
        <dbReference type="EC" id="6.3.2.13"/>
    </reaction>
</comment>
<dbReference type="InterPro" id="IPR005761">
    <property type="entry name" value="UDP-N-AcMur-Glu-dNH2Pim_ligase"/>
</dbReference>
<evidence type="ECO:0000259" key="9">
    <source>
        <dbReference type="Pfam" id="PF01225"/>
    </source>
</evidence>
<dbReference type="SUPFAM" id="SSF53244">
    <property type="entry name" value="MurD-like peptide ligases, peptide-binding domain"/>
    <property type="match status" value="1"/>
</dbReference>
<dbReference type="GO" id="GO:0071555">
    <property type="term" value="P:cell wall organization"/>
    <property type="evidence" value="ECO:0007669"/>
    <property type="project" value="UniProtKB-KW"/>
</dbReference>
<feature type="binding site" evidence="7">
    <location>
        <begin position="131"/>
        <end position="132"/>
    </location>
    <ligand>
        <name>UDP-N-acetyl-alpha-D-muramoyl-L-alanyl-D-glutamate</name>
        <dbReference type="ChEBI" id="CHEBI:83900"/>
    </ligand>
</feature>
<dbReference type="PANTHER" id="PTHR23135:SF4">
    <property type="entry name" value="UDP-N-ACETYLMURAMOYL-L-ALANYL-D-GLUTAMATE--2,6-DIAMINOPIMELATE LIGASE MURE HOMOLOG, CHLOROPLASTIC"/>
    <property type="match status" value="1"/>
</dbReference>
<dbReference type="Gene3D" id="3.90.190.20">
    <property type="entry name" value="Mur ligase, C-terminal domain"/>
    <property type="match status" value="1"/>
</dbReference>
<protein>
    <recommendedName>
        <fullName evidence="7">UDP-N-acetylmuramoyl-L-alanyl-D-glutamate--2,6-diaminopimelate ligase</fullName>
        <ecNumber evidence="7">6.3.2.13</ecNumber>
    </recommendedName>
    <alternativeName>
        <fullName evidence="7">Meso-A2pm-adding enzyme</fullName>
    </alternativeName>
    <alternativeName>
        <fullName evidence="7">Meso-diaminopimelate-adding enzyme</fullName>
    </alternativeName>
    <alternativeName>
        <fullName evidence="7">UDP-MurNAc-L-Ala-D-Glu:meso-diaminopimelate ligase</fullName>
    </alternativeName>
    <alternativeName>
        <fullName evidence="7">UDP-MurNAc-tripeptide synthetase</fullName>
    </alternativeName>
    <alternativeName>
        <fullName evidence="7">UDP-N-acetylmuramyl-tripeptide synthetase</fullName>
    </alternativeName>
</protein>
<evidence type="ECO:0000259" key="11">
    <source>
        <dbReference type="Pfam" id="PF08245"/>
    </source>
</evidence>
<feature type="modified residue" description="N6-carboxylysine" evidence="7">
    <location>
        <position position="198"/>
    </location>
</feature>
<dbReference type="Gene3D" id="3.40.1190.10">
    <property type="entry name" value="Mur-like, catalytic domain"/>
    <property type="match status" value="1"/>
</dbReference>
<feature type="binding site" evidence="7">
    <location>
        <begin position="89"/>
        <end position="95"/>
    </location>
    <ligand>
        <name>ATP</name>
        <dbReference type="ChEBI" id="CHEBI:30616"/>
    </ligand>
</feature>
<dbReference type="STRING" id="1480615.AWJ14_05415"/>
<evidence type="ECO:0000256" key="4">
    <source>
        <dbReference type="ARBA" id="ARBA00022984"/>
    </source>
</evidence>
<name>A0A1C1YYZ8_9HYPH</name>
<dbReference type="Pfam" id="PF08245">
    <property type="entry name" value="Mur_ligase_M"/>
    <property type="match status" value="1"/>
</dbReference>
<comment type="caution">
    <text evidence="7">Lacks conserved residue(s) required for the propagation of feature annotation.</text>
</comment>
<evidence type="ECO:0000256" key="8">
    <source>
        <dbReference type="RuleBase" id="RU004135"/>
    </source>
</evidence>
<dbReference type="HAMAP" id="MF_00208">
    <property type="entry name" value="MurE"/>
    <property type="match status" value="1"/>
</dbReference>
<dbReference type="GO" id="GO:0009252">
    <property type="term" value="P:peptidoglycan biosynthetic process"/>
    <property type="evidence" value="ECO:0007669"/>
    <property type="project" value="UniProtKB-UniRule"/>
</dbReference>
<accession>A0A1C1YYZ8</accession>
<dbReference type="Proteomes" id="UP000094795">
    <property type="component" value="Unassembled WGS sequence"/>
</dbReference>
<feature type="binding site" evidence="7">
    <location>
        <position position="434"/>
    </location>
    <ligand>
        <name>meso-2,6-diaminopimelate</name>
        <dbReference type="ChEBI" id="CHEBI:57791"/>
    </ligand>
</feature>
<dbReference type="GO" id="GO:0000287">
    <property type="term" value="F:magnesium ion binding"/>
    <property type="evidence" value="ECO:0007669"/>
    <property type="project" value="UniProtKB-UniRule"/>
</dbReference>
<comment type="pathway">
    <text evidence="7 8">Cell wall biogenesis; peptidoglycan biosynthesis.</text>
</comment>
<dbReference type="GO" id="GO:0005737">
    <property type="term" value="C:cytoplasm"/>
    <property type="evidence" value="ECO:0007669"/>
    <property type="project" value="UniProtKB-SubCell"/>
</dbReference>
<gene>
    <name evidence="7" type="primary">murE</name>
    <name evidence="12" type="ORF">AWJ14_05415</name>
</gene>
<evidence type="ECO:0000259" key="10">
    <source>
        <dbReference type="Pfam" id="PF02875"/>
    </source>
</evidence>
<comment type="cofactor">
    <cofactor evidence="7">
        <name>Mg(2+)</name>
        <dbReference type="ChEBI" id="CHEBI:18420"/>
    </cofactor>
</comment>
<evidence type="ECO:0000313" key="12">
    <source>
        <dbReference type="EMBL" id="OCW58649.1"/>
    </source>
</evidence>
<keyword evidence="7" id="KW-0963">Cytoplasm</keyword>
<dbReference type="GO" id="GO:0008765">
    <property type="term" value="F:UDP-N-acetylmuramoylalanyl-D-glutamate-2,6-diaminopimelate ligase activity"/>
    <property type="evidence" value="ECO:0007669"/>
    <property type="project" value="UniProtKB-UniRule"/>
</dbReference>
<dbReference type="InterPro" id="IPR035911">
    <property type="entry name" value="MurE/MurF_N"/>
</dbReference>
<feature type="binding site" evidence="7">
    <location>
        <position position="164"/>
    </location>
    <ligand>
        <name>UDP-N-acetyl-alpha-D-muramoyl-L-alanyl-D-glutamate</name>
        <dbReference type="ChEBI" id="CHEBI:83900"/>
    </ligand>
</feature>
<feature type="binding site" evidence="7">
    <location>
        <begin position="386"/>
        <end position="389"/>
    </location>
    <ligand>
        <name>meso-2,6-diaminopimelate</name>
        <dbReference type="ChEBI" id="CHEBI:57791"/>
    </ligand>
</feature>
<dbReference type="InterPro" id="IPR013221">
    <property type="entry name" value="Mur_ligase_cen"/>
</dbReference>
<feature type="binding site" evidence="7">
    <location>
        <position position="166"/>
    </location>
    <ligand>
        <name>UDP-N-acetyl-alpha-D-muramoyl-L-alanyl-D-glutamate</name>
        <dbReference type="ChEBI" id="CHEBI:83900"/>
    </ligand>
</feature>